<accession>A0A4Y1QY75</accession>
<evidence type="ECO:0000313" key="2">
    <source>
        <dbReference type="EMBL" id="BBG96811.1"/>
    </source>
</evidence>
<dbReference type="GO" id="GO:0009535">
    <property type="term" value="C:chloroplast thylakoid membrane"/>
    <property type="evidence" value="ECO:0007669"/>
    <property type="project" value="TreeGrafter"/>
</dbReference>
<dbReference type="PANTHER" id="PTHR34678:SF1">
    <property type="entry name" value="LARGE RIBOSOMAL SUBUNIT PROTEIN CL37"/>
    <property type="match status" value="1"/>
</dbReference>
<gene>
    <name evidence="2" type="ORF">Prudu_005735</name>
</gene>
<keyword evidence="2" id="KW-0689">Ribosomal protein</keyword>
<dbReference type="GO" id="GO:0032544">
    <property type="term" value="P:plastid translation"/>
    <property type="evidence" value="ECO:0007669"/>
    <property type="project" value="TreeGrafter"/>
</dbReference>
<name>A0A4Y1QY75_PRUDU</name>
<reference evidence="2" key="1">
    <citation type="journal article" date="2019" name="Science">
        <title>Mutation of a bHLH transcription factor allowed almond domestication.</title>
        <authorList>
            <person name="Sanchez-Perez R."/>
            <person name="Pavan S."/>
            <person name="Mazzeo R."/>
            <person name="Moldovan C."/>
            <person name="Aiese Cigliano R."/>
            <person name="Del Cueto J."/>
            <person name="Ricciardi F."/>
            <person name="Lotti C."/>
            <person name="Ricciardi L."/>
            <person name="Dicenta F."/>
            <person name="Lopez-Marques R.L."/>
            <person name="Lindberg Moller B."/>
        </authorList>
    </citation>
    <scope>NUCLEOTIDE SEQUENCE</scope>
</reference>
<feature type="compositionally biased region" description="Polar residues" evidence="1">
    <location>
        <begin position="41"/>
        <end position="53"/>
    </location>
</feature>
<evidence type="ECO:0000256" key="1">
    <source>
        <dbReference type="SAM" id="MobiDB-lite"/>
    </source>
</evidence>
<dbReference type="EMBL" id="AP019298">
    <property type="protein sequence ID" value="BBG96811.1"/>
    <property type="molecule type" value="Genomic_DNA"/>
</dbReference>
<dbReference type="PANTHER" id="PTHR34678">
    <property type="entry name" value="50S RIBOSOMAL PROTEIN 5, CHLOROPLASTIC"/>
    <property type="match status" value="1"/>
</dbReference>
<proteinExistence type="predicted"/>
<sequence length="234" mass="27002">MVSRLHLKPTDAHPNSFSGVRLRMPAVKRFPSVVVKASSDIDGTSPTQSSEPVSDTKKEVVPVDKLPLESKLQERLEQKAKMQLAKKIRLRRKRLVRKRKLRKKGRWPPSKMKKFLRFREKIHNMHSSMVEQHSSFNNDACESTKLYMVGRVVGEGSVFVPLHSNSNLPSPRVEYRFEPSRPSIKGTSTRQPRLLPCRRKTYFRGAKHLPKLPAAKPNLQDMCRHHNDLHKVPH</sequence>
<dbReference type="InterPro" id="IPR040307">
    <property type="entry name" value="Ribosomal_cL37"/>
</dbReference>
<organism evidence="2">
    <name type="scientific">Prunus dulcis</name>
    <name type="common">Almond</name>
    <name type="synonym">Amygdalus dulcis</name>
    <dbReference type="NCBI Taxonomy" id="3755"/>
    <lineage>
        <taxon>Eukaryota</taxon>
        <taxon>Viridiplantae</taxon>
        <taxon>Streptophyta</taxon>
        <taxon>Embryophyta</taxon>
        <taxon>Tracheophyta</taxon>
        <taxon>Spermatophyta</taxon>
        <taxon>Magnoliopsida</taxon>
        <taxon>eudicotyledons</taxon>
        <taxon>Gunneridae</taxon>
        <taxon>Pentapetalae</taxon>
        <taxon>rosids</taxon>
        <taxon>fabids</taxon>
        <taxon>Rosales</taxon>
        <taxon>Rosaceae</taxon>
        <taxon>Amygdaloideae</taxon>
        <taxon>Amygdaleae</taxon>
        <taxon>Prunus</taxon>
    </lineage>
</organism>
<dbReference type="AlphaFoldDB" id="A0A4Y1QY75"/>
<protein>
    <submittedName>
        <fullName evidence="2">Plastid-specific 50S ribosomal protein 5</fullName>
    </submittedName>
</protein>
<feature type="region of interest" description="Disordered" evidence="1">
    <location>
        <begin position="37"/>
        <end position="59"/>
    </location>
</feature>
<keyword evidence="2" id="KW-0687">Ribonucleoprotein</keyword>
<dbReference type="GO" id="GO:0005840">
    <property type="term" value="C:ribosome"/>
    <property type="evidence" value="ECO:0007669"/>
    <property type="project" value="UniProtKB-KW"/>
</dbReference>